<dbReference type="SUPFAM" id="SSF53474">
    <property type="entry name" value="alpha/beta-Hydrolases"/>
    <property type="match status" value="1"/>
</dbReference>
<proteinExistence type="predicted"/>
<evidence type="ECO:0000313" key="2">
    <source>
        <dbReference type="EMBL" id="TCO23978.1"/>
    </source>
</evidence>
<dbReference type="InterPro" id="IPR000073">
    <property type="entry name" value="AB_hydrolase_1"/>
</dbReference>
<dbReference type="InterPro" id="IPR029058">
    <property type="entry name" value="AB_hydrolase_fold"/>
</dbReference>
<name>A0ABY2BNX1_9ACTN</name>
<comment type="caution">
    <text evidence="2">The sequence shown here is derived from an EMBL/GenBank/DDBJ whole genome shotgun (WGS) entry which is preliminary data.</text>
</comment>
<dbReference type="Proteomes" id="UP000295818">
    <property type="component" value="Unassembled WGS sequence"/>
</dbReference>
<dbReference type="RefSeq" id="WP_132188967.1">
    <property type="nucleotide sequence ID" value="NZ_SLWM01000005.1"/>
</dbReference>
<accession>A0ABY2BNX1</accession>
<gene>
    <name evidence="2" type="ORF">EV644_1058</name>
</gene>
<organism evidence="2 3">
    <name type="scientific">Kribbella orskensis</name>
    <dbReference type="NCBI Taxonomy" id="2512216"/>
    <lineage>
        <taxon>Bacteria</taxon>
        <taxon>Bacillati</taxon>
        <taxon>Actinomycetota</taxon>
        <taxon>Actinomycetes</taxon>
        <taxon>Propionibacteriales</taxon>
        <taxon>Kribbellaceae</taxon>
        <taxon>Kribbella</taxon>
    </lineage>
</organism>
<keyword evidence="3" id="KW-1185">Reference proteome</keyword>
<dbReference type="Pfam" id="PF12697">
    <property type="entry name" value="Abhydrolase_6"/>
    <property type="match status" value="1"/>
</dbReference>
<dbReference type="EMBL" id="SLWM01000005">
    <property type="protein sequence ID" value="TCO23978.1"/>
    <property type="molecule type" value="Genomic_DNA"/>
</dbReference>
<evidence type="ECO:0000313" key="3">
    <source>
        <dbReference type="Proteomes" id="UP000295818"/>
    </source>
</evidence>
<dbReference type="Gene3D" id="3.40.50.1820">
    <property type="entry name" value="alpha/beta hydrolase"/>
    <property type="match status" value="1"/>
</dbReference>
<feature type="domain" description="AB hydrolase-1" evidence="1">
    <location>
        <begin position="71"/>
        <end position="326"/>
    </location>
</feature>
<reference evidence="2 3" key="1">
    <citation type="journal article" date="2015" name="Stand. Genomic Sci.">
        <title>Genomic Encyclopedia of Bacterial and Archaeal Type Strains, Phase III: the genomes of soil and plant-associated and newly described type strains.</title>
        <authorList>
            <person name="Whitman W.B."/>
            <person name="Woyke T."/>
            <person name="Klenk H.P."/>
            <person name="Zhou Y."/>
            <person name="Lilburn T.G."/>
            <person name="Beck B.J."/>
            <person name="De Vos P."/>
            <person name="Vandamme P."/>
            <person name="Eisen J.A."/>
            <person name="Garrity G."/>
            <person name="Hugenholtz P."/>
            <person name="Kyrpides N.C."/>
        </authorList>
    </citation>
    <scope>NUCLEOTIDE SEQUENCE [LARGE SCALE GENOMIC DNA]</scope>
    <source>
        <strain evidence="2 3">VKM Ac-2538</strain>
    </source>
</reference>
<sequence>MGEKTNSDLRRDDLVWVTADAWFAGGQRIWYDATSAQVLPDDEAAARPGVLKVFERTTTAGTEADAVWLTMLPGFPDGSYGWAQVDRLLPAGLGPRLYVEPVGQGDSDKPKRYPHSTYGRADLVEALWRHHGVGRTVVVSFDYGSLTLLELLRRQVVEPDRIAPTIAAGFMVNGGLFADAHSHPWQGTPMLRSPLGALGARASQRSSASFIRGWRQARMYSRDYHPSQTELVELWSALVRRGGATFLHDGAGFVKEHRRNATRWNLAAIARELNGTVPLYVGGSDEDPYEHRQITAARERVPEARIITFPGGHLTTSEHPDLLADAITDIASRHGVGNRTPTADETSV</sequence>
<protein>
    <submittedName>
        <fullName evidence="2">Pimeloyl-ACP methyl ester carboxylesterase</fullName>
    </submittedName>
</protein>
<evidence type="ECO:0000259" key="1">
    <source>
        <dbReference type="Pfam" id="PF12697"/>
    </source>
</evidence>